<sequence>MAVNLDVLLQGPIFDFWAVPVVFKPIKSQPGQPDYTRRGILNTYSLDVAGLDGQLYSDQRTILDIRESEFSVLPQQDDHLVIPKDCNNVPRGEYQITDASSDGGGQTMLTIRKFETIM</sequence>
<dbReference type="AlphaFoldDB" id="A0A973VXH1"/>
<dbReference type="InterPro" id="IPR008018">
    <property type="entry name" value="Phage_tail_attach_FII"/>
</dbReference>
<dbReference type="RefSeq" id="WP_029085676.1">
    <property type="nucleotide sequence ID" value="NZ_CP088285.1"/>
</dbReference>
<comment type="caution">
    <text evidence="1">The sequence shown here is derived from an EMBL/GenBank/DDBJ whole genome shotgun (WGS) entry which is preliminary data.</text>
</comment>
<reference evidence="1" key="1">
    <citation type="submission" date="2020-06" db="EMBL/GenBank/DDBJ databases">
        <title>Whole Genome Sequence of Bradyrhizobium sp. Strain 1S1.</title>
        <authorList>
            <person name="Bromfield E.S.P."/>
            <person name="Cloutier S."/>
        </authorList>
    </citation>
    <scope>NUCLEOTIDE SEQUENCE [LARGE SCALE GENOMIC DNA]</scope>
    <source>
        <strain evidence="1">1S1</strain>
    </source>
</reference>
<proteinExistence type="predicted"/>
<accession>A0A973VXH1</accession>
<evidence type="ECO:0000313" key="2">
    <source>
        <dbReference type="EMBL" id="NVI47650.1"/>
    </source>
</evidence>
<gene>
    <name evidence="1" type="ORF">HAP48_011990</name>
    <name evidence="2" type="ORF">HAP48_032790</name>
</gene>
<organism evidence="1">
    <name type="scientific">Bradyrhizobium septentrionale</name>
    <dbReference type="NCBI Taxonomy" id="1404411"/>
    <lineage>
        <taxon>Bacteria</taxon>
        <taxon>Pseudomonadati</taxon>
        <taxon>Pseudomonadota</taxon>
        <taxon>Alphaproteobacteria</taxon>
        <taxon>Hyphomicrobiales</taxon>
        <taxon>Nitrobacteraceae</taxon>
        <taxon>Bradyrhizobium</taxon>
    </lineage>
</organism>
<protein>
    <submittedName>
        <fullName evidence="1">Uncharacterized protein</fullName>
    </submittedName>
</protein>
<name>A0A973VXH1_9BRAD</name>
<dbReference type="GO" id="GO:0019068">
    <property type="term" value="P:virion assembly"/>
    <property type="evidence" value="ECO:0007669"/>
    <property type="project" value="InterPro"/>
</dbReference>
<dbReference type="EMBL" id="JAAOLE020000001">
    <property type="protein sequence ID" value="NVI43653.1"/>
    <property type="molecule type" value="Genomic_DNA"/>
</dbReference>
<dbReference type="Pfam" id="PF05354">
    <property type="entry name" value="Phage_attach"/>
    <property type="match status" value="1"/>
</dbReference>
<evidence type="ECO:0000313" key="1">
    <source>
        <dbReference type="EMBL" id="NVI43653.1"/>
    </source>
</evidence>
<dbReference type="EMBL" id="JAAOLE020000001">
    <property type="protein sequence ID" value="NVI47650.1"/>
    <property type="molecule type" value="Genomic_DNA"/>
</dbReference>